<feature type="transmembrane region" description="Helical" evidence="7">
    <location>
        <begin position="258"/>
        <end position="280"/>
    </location>
</feature>
<keyword evidence="2 7" id="KW-0813">Transport</keyword>
<dbReference type="InterPro" id="IPR035906">
    <property type="entry name" value="MetI-like_sf"/>
</dbReference>
<dbReference type="PANTHER" id="PTHR43386:SF25">
    <property type="entry name" value="PEPTIDE ABC TRANSPORTER PERMEASE PROTEIN"/>
    <property type="match status" value="1"/>
</dbReference>
<reference evidence="9 10" key="1">
    <citation type="submission" date="2023-10" db="EMBL/GenBank/DDBJ databases">
        <title>Development of a sustainable strategy for remediation of hydrocarbon-contaminated territories based on the waste exchange concept.</title>
        <authorList>
            <person name="Krivoruchko A."/>
        </authorList>
    </citation>
    <scope>NUCLEOTIDE SEQUENCE [LARGE SCALE GENOMIC DNA]</scope>
    <source>
        <strain evidence="9 10">IEGM 1203</strain>
    </source>
</reference>
<feature type="transmembrane region" description="Helical" evidence="7">
    <location>
        <begin position="130"/>
        <end position="150"/>
    </location>
</feature>
<comment type="subcellular location">
    <subcellularLocation>
        <location evidence="1 7">Cell membrane</location>
        <topology evidence="1 7">Multi-pass membrane protein</topology>
    </subcellularLocation>
</comment>
<keyword evidence="3" id="KW-1003">Cell membrane</keyword>
<accession>A0ABU4C591</accession>
<feature type="transmembrane region" description="Helical" evidence="7">
    <location>
        <begin position="32"/>
        <end position="53"/>
    </location>
</feature>
<dbReference type="Gene3D" id="1.10.3720.10">
    <property type="entry name" value="MetI-like"/>
    <property type="match status" value="1"/>
</dbReference>
<evidence type="ECO:0000259" key="8">
    <source>
        <dbReference type="PROSITE" id="PS50928"/>
    </source>
</evidence>
<dbReference type="PROSITE" id="PS50928">
    <property type="entry name" value="ABC_TM1"/>
    <property type="match status" value="1"/>
</dbReference>
<sequence length="289" mass="30422">MTVLDPTPVDSLSSSPTARAVVLSKLLRRPTFTVSAAVVVFWFVAPVAVWVFGLDPYGEAGASNQSPGSGHLLGTDDLGRSVAVRLLAGAGPILQVAPAATLLATIVGTVLGLIAGYHRGGVVDDLLMRSFDIFNALPGIVAVLLVASAFGRSPTTLIISIAIFFAPIIARTVRSAVLVEMGKQYVEAARTQGESTRRILFGELLPNVTPALVVEGTIRLGYAIFVSAGLSFLNLGAQPPSPDWGLVVSQNRIFIQNAWWSVAFPALAIISLVVAINLIADNLKEVLDR</sequence>
<feature type="domain" description="ABC transmembrane type-1" evidence="8">
    <location>
        <begin position="90"/>
        <end position="280"/>
    </location>
</feature>
<evidence type="ECO:0000256" key="7">
    <source>
        <dbReference type="RuleBase" id="RU363032"/>
    </source>
</evidence>
<protein>
    <submittedName>
        <fullName evidence="9">ABC transporter permease</fullName>
    </submittedName>
</protein>
<evidence type="ECO:0000256" key="6">
    <source>
        <dbReference type="ARBA" id="ARBA00023136"/>
    </source>
</evidence>
<keyword evidence="6 7" id="KW-0472">Membrane</keyword>
<comment type="caution">
    <text evidence="9">The sequence shown here is derived from an EMBL/GenBank/DDBJ whole genome shotgun (WGS) entry which is preliminary data.</text>
</comment>
<evidence type="ECO:0000313" key="10">
    <source>
        <dbReference type="Proteomes" id="UP001185927"/>
    </source>
</evidence>
<evidence type="ECO:0000256" key="5">
    <source>
        <dbReference type="ARBA" id="ARBA00022989"/>
    </source>
</evidence>
<dbReference type="Proteomes" id="UP001185927">
    <property type="component" value="Unassembled WGS sequence"/>
</dbReference>
<gene>
    <name evidence="9" type="ORF">R3Q16_34375</name>
</gene>
<organism evidence="9 10">
    <name type="scientific">Rhodococcus globerulus</name>
    <dbReference type="NCBI Taxonomy" id="33008"/>
    <lineage>
        <taxon>Bacteria</taxon>
        <taxon>Bacillati</taxon>
        <taxon>Actinomycetota</taxon>
        <taxon>Actinomycetes</taxon>
        <taxon>Mycobacteriales</taxon>
        <taxon>Nocardiaceae</taxon>
        <taxon>Rhodococcus</taxon>
    </lineage>
</organism>
<name>A0ABU4C591_RHOGO</name>
<evidence type="ECO:0000256" key="2">
    <source>
        <dbReference type="ARBA" id="ARBA00022448"/>
    </source>
</evidence>
<dbReference type="Pfam" id="PF00528">
    <property type="entry name" value="BPD_transp_1"/>
    <property type="match status" value="1"/>
</dbReference>
<feature type="transmembrane region" description="Helical" evidence="7">
    <location>
        <begin position="156"/>
        <end position="173"/>
    </location>
</feature>
<keyword evidence="5 7" id="KW-1133">Transmembrane helix</keyword>
<dbReference type="InterPro" id="IPR050366">
    <property type="entry name" value="BP-dependent_transpt_permease"/>
</dbReference>
<proteinExistence type="inferred from homology"/>
<evidence type="ECO:0000256" key="3">
    <source>
        <dbReference type="ARBA" id="ARBA00022475"/>
    </source>
</evidence>
<dbReference type="InterPro" id="IPR000515">
    <property type="entry name" value="MetI-like"/>
</dbReference>
<keyword evidence="10" id="KW-1185">Reference proteome</keyword>
<comment type="similarity">
    <text evidence="7">Belongs to the binding-protein-dependent transport system permease family.</text>
</comment>
<evidence type="ECO:0000256" key="1">
    <source>
        <dbReference type="ARBA" id="ARBA00004651"/>
    </source>
</evidence>
<evidence type="ECO:0000256" key="4">
    <source>
        <dbReference type="ARBA" id="ARBA00022692"/>
    </source>
</evidence>
<dbReference type="CDD" id="cd06261">
    <property type="entry name" value="TM_PBP2"/>
    <property type="match status" value="1"/>
</dbReference>
<dbReference type="PANTHER" id="PTHR43386">
    <property type="entry name" value="OLIGOPEPTIDE TRANSPORT SYSTEM PERMEASE PROTEIN APPC"/>
    <property type="match status" value="1"/>
</dbReference>
<dbReference type="RefSeq" id="WP_317546300.1">
    <property type="nucleotide sequence ID" value="NZ_JAWLKB010000066.1"/>
</dbReference>
<keyword evidence="4 7" id="KW-0812">Transmembrane</keyword>
<dbReference type="EMBL" id="JAWLKB010000066">
    <property type="protein sequence ID" value="MDV6271678.1"/>
    <property type="molecule type" value="Genomic_DNA"/>
</dbReference>
<dbReference type="SUPFAM" id="SSF161098">
    <property type="entry name" value="MetI-like"/>
    <property type="match status" value="1"/>
</dbReference>
<feature type="transmembrane region" description="Helical" evidence="7">
    <location>
        <begin position="96"/>
        <end position="118"/>
    </location>
</feature>
<evidence type="ECO:0000313" key="9">
    <source>
        <dbReference type="EMBL" id="MDV6271678.1"/>
    </source>
</evidence>